<accession>A0A5J6LAS5</accession>
<dbReference type="InterPro" id="IPR000312">
    <property type="entry name" value="Glycosyl_Trfase_fam3"/>
</dbReference>
<dbReference type="Gene3D" id="1.20.970.10">
    <property type="entry name" value="Transferase, Pyrimidine Nucleoside Phosphorylase, Chain C"/>
    <property type="match status" value="1"/>
</dbReference>
<name>A0A5J6LAS5_9GAMM</name>
<evidence type="ECO:0000256" key="8">
    <source>
        <dbReference type="ARBA" id="ARBA00022842"/>
    </source>
</evidence>
<feature type="binding site" evidence="12">
    <location>
        <position position="227"/>
    </location>
    <ligand>
        <name>Mg(2+)</name>
        <dbReference type="ChEBI" id="CHEBI:18420"/>
        <label>2</label>
    </ligand>
</feature>
<feature type="binding site" evidence="12">
    <location>
        <position position="227"/>
    </location>
    <ligand>
        <name>Mg(2+)</name>
        <dbReference type="ChEBI" id="CHEBI:18420"/>
        <label>1</label>
    </ligand>
</feature>
<comment type="similarity">
    <text evidence="11">In the C-terminal section; belongs to the anthranilate phosphoribosyltransferase family.</text>
</comment>
<feature type="binding site" evidence="12">
    <location>
        <position position="121"/>
    </location>
    <ligand>
        <name>5-phospho-alpha-D-ribose 1-diphosphate</name>
        <dbReference type="ChEBI" id="CHEBI:58017"/>
    </ligand>
</feature>
<dbReference type="Pfam" id="PF02885">
    <property type="entry name" value="Glycos_trans_3N"/>
    <property type="match status" value="1"/>
</dbReference>
<feature type="binding site" evidence="12">
    <location>
        <position position="112"/>
    </location>
    <ligand>
        <name>anthranilate</name>
        <dbReference type="ChEBI" id="CHEBI:16567"/>
        <label>1</label>
    </ligand>
</feature>
<sequence>MHIQEALSWVVDHLDLSRAQMVDVMRQIMTGQCNEAQMGAFLVALRMKSESIDEIAGAAQVMRELATPVKPESPNLVDIVGTGGDGANLFNISSASAFVASAAGACVAKHGNRAVSSSSGSADLLEAAGVNLNLDAVQVAACIDQVGVGFMFAPAHHGAMRHAIGVRKALGIRTIFNILGPMTNPAGVKRLVIGVFSKPLCRPMAEVMQQLGAEQVMVVHADDGLDEISLATATHVAELKDGFIIEYSITPEKLGVNSQSLIGLEVDTALDSLNLIRAAFSGDMSPIAEKARSIIALNAGAAIWLAGEAESHKAGVARAMELMLNGCALKKMEALAHFSQQYVKAGS</sequence>
<organism evidence="15 16">
    <name type="scientific">Nitrincola iocasae</name>
    <dbReference type="NCBI Taxonomy" id="2614693"/>
    <lineage>
        <taxon>Bacteria</taxon>
        <taxon>Pseudomonadati</taxon>
        <taxon>Pseudomonadota</taxon>
        <taxon>Gammaproteobacteria</taxon>
        <taxon>Oceanospirillales</taxon>
        <taxon>Oceanospirillaceae</taxon>
        <taxon>Nitrincola</taxon>
    </lineage>
</organism>
<evidence type="ECO:0000256" key="12">
    <source>
        <dbReference type="HAMAP-Rule" id="MF_00211"/>
    </source>
</evidence>
<dbReference type="SUPFAM" id="SSF52418">
    <property type="entry name" value="Nucleoside phosphorylase/phosphoribosyltransferase catalytic domain"/>
    <property type="match status" value="1"/>
</dbReference>
<dbReference type="EMBL" id="CP044222">
    <property type="protein sequence ID" value="QEW05590.1"/>
    <property type="molecule type" value="Genomic_DNA"/>
</dbReference>
<dbReference type="FunFam" id="1.20.970.10:FF:000006">
    <property type="entry name" value="Anthranilate phosphoribosyltransferase"/>
    <property type="match status" value="1"/>
</dbReference>
<evidence type="ECO:0000256" key="3">
    <source>
        <dbReference type="ARBA" id="ARBA00022605"/>
    </source>
</evidence>
<dbReference type="EC" id="2.4.2.18" evidence="12"/>
<dbReference type="GO" id="GO:0004048">
    <property type="term" value="F:anthranilate phosphoribosyltransferase activity"/>
    <property type="evidence" value="ECO:0007669"/>
    <property type="project" value="UniProtKB-UniRule"/>
</dbReference>
<dbReference type="GO" id="GO:0000287">
    <property type="term" value="F:magnesium ion binding"/>
    <property type="evidence" value="ECO:0007669"/>
    <property type="project" value="UniProtKB-UniRule"/>
</dbReference>
<keyword evidence="8 12" id="KW-0460">Magnesium</keyword>
<keyword evidence="5 12" id="KW-0808">Transferase</keyword>
<dbReference type="UniPathway" id="UPA00035">
    <property type="reaction ID" value="UER00041"/>
</dbReference>
<feature type="binding site" evidence="12">
    <location>
        <position position="81"/>
    </location>
    <ligand>
        <name>anthranilate</name>
        <dbReference type="ChEBI" id="CHEBI:16567"/>
        <label>1</label>
    </ligand>
</feature>
<dbReference type="PANTHER" id="PTHR43285">
    <property type="entry name" value="ANTHRANILATE PHOSPHORIBOSYLTRANSFERASE"/>
    <property type="match status" value="1"/>
</dbReference>
<keyword evidence="7 12" id="KW-0822">Tryptophan biosynthesis</keyword>
<dbReference type="Pfam" id="PF00591">
    <property type="entry name" value="Glycos_transf_3"/>
    <property type="match status" value="1"/>
</dbReference>
<dbReference type="HAMAP" id="MF_00211">
    <property type="entry name" value="TrpD"/>
    <property type="match status" value="1"/>
</dbReference>
<dbReference type="PANTHER" id="PTHR43285:SF2">
    <property type="entry name" value="ANTHRANILATE PHOSPHORIBOSYLTRANSFERASE"/>
    <property type="match status" value="1"/>
</dbReference>
<feature type="binding site" evidence="12">
    <location>
        <position position="226"/>
    </location>
    <ligand>
        <name>Mg(2+)</name>
        <dbReference type="ChEBI" id="CHEBI:18420"/>
        <label>2</label>
    </ligand>
</feature>
<comment type="cofactor">
    <cofactor evidence="12">
        <name>Mg(2+)</name>
        <dbReference type="ChEBI" id="CHEBI:18420"/>
    </cofactor>
    <text evidence="12">Binds 2 magnesium ions per monomer.</text>
</comment>
<dbReference type="InterPro" id="IPR035902">
    <property type="entry name" value="Nuc_phospho_transferase"/>
</dbReference>
<dbReference type="GO" id="GO:0000162">
    <property type="term" value="P:L-tryptophan biosynthetic process"/>
    <property type="evidence" value="ECO:0007669"/>
    <property type="project" value="UniProtKB-UniRule"/>
</dbReference>
<keyword evidence="9 12" id="KW-0057">Aromatic amino acid biosynthesis</keyword>
<comment type="caution">
    <text evidence="12">Lacks conserved residue(s) required for the propagation of feature annotation.</text>
</comment>
<evidence type="ECO:0000256" key="1">
    <source>
        <dbReference type="ARBA" id="ARBA00004907"/>
    </source>
</evidence>
<keyword evidence="4 12" id="KW-0328">Glycosyltransferase</keyword>
<feature type="binding site" evidence="12">
    <location>
        <position position="81"/>
    </location>
    <ligand>
        <name>5-phospho-alpha-D-ribose 1-diphosphate</name>
        <dbReference type="ChEBI" id="CHEBI:58017"/>
    </ligand>
</feature>
<evidence type="ECO:0000256" key="6">
    <source>
        <dbReference type="ARBA" id="ARBA00022723"/>
    </source>
</evidence>
<dbReference type="Gene3D" id="3.40.1030.10">
    <property type="entry name" value="Nucleoside phosphorylase/phosphoribosyltransferase catalytic domain"/>
    <property type="match status" value="1"/>
</dbReference>
<feature type="binding site" evidence="12">
    <location>
        <begin position="91"/>
        <end position="94"/>
    </location>
    <ligand>
        <name>5-phospho-alpha-D-ribose 1-diphosphate</name>
        <dbReference type="ChEBI" id="CHEBI:58017"/>
    </ligand>
</feature>
<dbReference type="KEGG" id="nik:F5I99_03280"/>
<evidence type="ECO:0000256" key="11">
    <source>
        <dbReference type="ARBA" id="ARBA00061188"/>
    </source>
</evidence>
<dbReference type="InterPro" id="IPR036320">
    <property type="entry name" value="Glycosyl_Trfase_fam3_N_dom_sf"/>
</dbReference>
<evidence type="ECO:0000256" key="9">
    <source>
        <dbReference type="ARBA" id="ARBA00023141"/>
    </source>
</evidence>
<keyword evidence="16" id="KW-1185">Reference proteome</keyword>
<dbReference type="NCBIfam" id="TIGR01245">
    <property type="entry name" value="trpD"/>
    <property type="match status" value="1"/>
</dbReference>
<evidence type="ECO:0000259" key="14">
    <source>
        <dbReference type="Pfam" id="PF02885"/>
    </source>
</evidence>
<proteinExistence type="inferred from homology"/>
<feature type="domain" description="Glycosyl transferase family 3" evidence="13">
    <location>
        <begin position="74"/>
        <end position="328"/>
    </location>
</feature>
<feature type="binding site" evidence="12">
    <location>
        <begin position="109"/>
        <end position="117"/>
    </location>
    <ligand>
        <name>5-phospho-alpha-D-ribose 1-diphosphate</name>
        <dbReference type="ChEBI" id="CHEBI:58017"/>
    </ligand>
</feature>
<evidence type="ECO:0000256" key="4">
    <source>
        <dbReference type="ARBA" id="ARBA00022676"/>
    </source>
</evidence>
<evidence type="ECO:0000256" key="7">
    <source>
        <dbReference type="ARBA" id="ARBA00022822"/>
    </source>
</evidence>
<feature type="domain" description="Glycosyl transferase family 3 N-terminal" evidence="14">
    <location>
        <begin position="5"/>
        <end position="66"/>
    </location>
</feature>
<gene>
    <name evidence="12 15" type="primary">trpD</name>
    <name evidence="15" type="ORF">F5I99_03280</name>
</gene>
<evidence type="ECO:0000259" key="13">
    <source>
        <dbReference type="Pfam" id="PF00591"/>
    </source>
</evidence>
<comment type="subunit">
    <text evidence="2 12">Homodimer.</text>
</comment>
<comment type="pathway">
    <text evidence="1 12">Amino-acid biosynthesis; L-tryptophan biosynthesis; L-tryptophan from chorismate: step 2/5.</text>
</comment>
<comment type="similarity">
    <text evidence="12">Belongs to the anthranilate phosphoribosyltransferase family.</text>
</comment>
<dbReference type="SUPFAM" id="SSF47648">
    <property type="entry name" value="Nucleoside phosphorylase/phosphoribosyltransferase N-terminal domain"/>
    <property type="match status" value="1"/>
</dbReference>
<feature type="binding site" evidence="12">
    <location>
        <position position="167"/>
    </location>
    <ligand>
        <name>anthranilate</name>
        <dbReference type="ChEBI" id="CHEBI:16567"/>
        <label>2</label>
    </ligand>
</feature>
<evidence type="ECO:0000313" key="15">
    <source>
        <dbReference type="EMBL" id="QEW05590.1"/>
    </source>
</evidence>
<dbReference type="FunFam" id="3.40.1030.10:FF:000002">
    <property type="entry name" value="Anthranilate phosphoribosyltransferase"/>
    <property type="match status" value="1"/>
</dbReference>
<feature type="binding site" evidence="12">
    <location>
        <position position="93"/>
    </location>
    <ligand>
        <name>Mg(2+)</name>
        <dbReference type="ChEBI" id="CHEBI:18420"/>
        <label>1</label>
    </ligand>
</feature>
<dbReference type="RefSeq" id="WP_151053635.1">
    <property type="nucleotide sequence ID" value="NZ_CP044222.1"/>
</dbReference>
<dbReference type="Proteomes" id="UP000325606">
    <property type="component" value="Chromosome"/>
</dbReference>
<protein>
    <recommendedName>
        <fullName evidence="12">Anthranilate phosphoribosyltransferase</fullName>
        <ecNumber evidence="12">2.4.2.18</ecNumber>
    </recommendedName>
</protein>
<dbReference type="AlphaFoldDB" id="A0A5J6LAS5"/>
<comment type="function">
    <text evidence="12">Catalyzes the transfer of the phosphoribosyl group of 5-phosphorylribose-1-pyrophosphate (PRPP) to anthranilate to yield N-(5'-phosphoribosyl)-anthranilate (PRA).</text>
</comment>
<keyword evidence="3 12" id="KW-0028">Amino-acid biosynthesis</keyword>
<dbReference type="GO" id="GO:0005829">
    <property type="term" value="C:cytosol"/>
    <property type="evidence" value="ECO:0007669"/>
    <property type="project" value="TreeGrafter"/>
</dbReference>
<evidence type="ECO:0000256" key="10">
    <source>
        <dbReference type="ARBA" id="ARBA00052328"/>
    </source>
</evidence>
<dbReference type="InterPro" id="IPR005940">
    <property type="entry name" value="Anthranilate_Pribosyl_Tfrase"/>
</dbReference>
<keyword evidence="6 12" id="KW-0479">Metal-binding</keyword>
<comment type="catalytic activity">
    <reaction evidence="10 12">
        <text>N-(5-phospho-beta-D-ribosyl)anthranilate + diphosphate = 5-phospho-alpha-D-ribose 1-diphosphate + anthranilate</text>
        <dbReference type="Rhea" id="RHEA:11768"/>
        <dbReference type="ChEBI" id="CHEBI:16567"/>
        <dbReference type="ChEBI" id="CHEBI:18277"/>
        <dbReference type="ChEBI" id="CHEBI:33019"/>
        <dbReference type="ChEBI" id="CHEBI:58017"/>
        <dbReference type="EC" id="2.4.2.18"/>
    </reaction>
</comment>
<evidence type="ECO:0000313" key="16">
    <source>
        <dbReference type="Proteomes" id="UP000325606"/>
    </source>
</evidence>
<feature type="binding site" evidence="12">
    <location>
        <begin position="84"/>
        <end position="85"/>
    </location>
    <ligand>
        <name>5-phospho-alpha-D-ribose 1-diphosphate</name>
        <dbReference type="ChEBI" id="CHEBI:58017"/>
    </ligand>
</feature>
<evidence type="ECO:0000256" key="2">
    <source>
        <dbReference type="ARBA" id="ARBA00011738"/>
    </source>
</evidence>
<reference evidence="15 16" key="1">
    <citation type="submission" date="2019-09" db="EMBL/GenBank/DDBJ databases">
        <title>Nitrincola iocasae sp. nov., a bacterium isolated from the sediment collected at a cold seep field in South China Sea.</title>
        <authorList>
            <person name="Zhang H."/>
            <person name="Wang H."/>
            <person name="Li C."/>
        </authorList>
    </citation>
    <scope>NUCLEOTIDE SEQUENCE [LARGE SCALE GENOMIC DNA]</scope>
    <source>
        <strain evidence="15 16">KXZD1103</strain>
    </source>
</reference>
<dbReference type="InterPro" id="IPR017459">
    <property type="entry name" value="Glycosyl_Trfase_fam3_N_dom"/>
</dbReference>
<evidence type="ECO:0000256" key="5">
    <source>
        <dbReference type="ARBA" id="ARBA00022679"/>
    </source>
</evidence>